<dbReference type="EMBL" id="QUQO01000001">
    <property type="protein sequence ID" value="RFB05246.1"/>
    <property type="molecule type" value="Genomic_DNA"/>
</dbReference>
<evidence type="ECO:0000313" key="3">
    <source>
        <dbReference type="Proteomes" id="UP000264589"/>
    </source>
</evidence>
<sequence>MAVLRIFAWILVALALMLLGYDAVSTLDEGIPVITTTAEFMNIAGLELSVPEGGVGKFFLDLPLWTLIGVPGVILTLVFRPVN</sequence>
<keyword evidence="1" id="KW-1133">Transmembrane helix</keyword>
<accession>A0A371RIH4</accession>
<keyword evidence="1" id="KW-0812">Transmembrane</keyword>
<dbReference type="InParanoid" id="A0A371RIH4"/>
<keyword evidence="3" id="KW-1185">Reference proteome</keyword>
<protein>
    <submittedName>
        <fullName evidence="2">Uncharacterized protein</fullName>
    </submittedName>
</protein>
<gene>
    <name evidence="2" type="ORF">DX908_08240</name>
</gene>
<name>A0A371RIH4_9PROT</name>
<proteinExistence type="predicted"/>
<evidence type="ECO:0000256" key="1">
    <source>
        <dbReference type="SAM" id="Phobius"/>
    </source>
</evidence>
<organism evidence="2 3">
    <name type="scientific">Parvularcula marina</name>
    <dbReference type="NCBI Taxonomy" id="2292771"/>
    <lineage>
        <taxon>Bacteria</taxon>
        <taxon>Pseudomonadati</taxon>
        <taxon>Pseudomonadota</taxon>
        <taxon>Alphaproteobacteria</taxon>
        <taxon>Parvularculales</taxon>
        <taxon>Parvularculaceae</taxon>
        <taxon>Parvularcula</taxon>
    </lineage>
</organism>
<feature type="transmembrane region" description="Helical" evidence="1">
    <location>
        <begin position="62"/>
        <end position="79"/>
    </location>
</feature>
<dbReference type="Proteomes" id="UP000264589">
    <property type="component" value="Unassembled WGS sequence"/>
</dbReference>
<dbReference type="AlphaFoldDB" id="A0A371RIH4"/>
<keyword evidence="1" id="KW-0472">Membrane</keyword>
<comment type="caution">
    <text evidence="2">The sequence shown here is derived from an EMBL/GenBank/DDBJ whole genome shotgun (WGS) entry which is preliminary data.</text>
</comment>
<reference evidence="2 3" key="1">
    <citation type="submission" date="2018-08" db="EMBL/GenBank/DDBJ databases">
        <title>Parvularcula sp. SM1705, isolated from surface water of the South Sea China.</title>
        <authorList>
            <person name="Sun L."/>
        </authorList>
    </citation>
    <scope>NUCLEOTIDE SEQUENCE [LARGE SCALE GENOMIC DNA]</scope>
    <source>
        <strain evidence="2 3">SM1705</strain>
    </source>
</reference>
<evidence type="ECO:0000313" key="2">
    <source>
        <dbReference type="EMBL" id="RFB05246.1"/>
    </source>
</evidence>